<evidence type="ECO:0000259" key="5">
    <source>
        <dbReference type="Pfam" id="PF04198"/>
    </source>
</evidence>
<dbReference type="AlphaFoldDB" id="A0A223KUV7"/>
<keyword evidence="4" id="KW-0804">Transcription</keyword>
<dbReference type="SUPFAM" id="SSF46785">
    <property type="entry name" value="Winged helix' DNA-binding domain"/>
    <property type="match status" value="1"/>
</dbReference>
<protein>
    <submittedName>
        <fullName evidence="7">Uncharacterized protein</fullName>
    </submittedName>
</protein>
<dbReference type="InterPro" id="IPR048715">
    <property type="entry name" value="CggR_N"/>
</dbReference>
<dbReference type="Proteomes" id="UP000215224">
    <property type="component" value="Chromosome"/>
</dbReference>
<dbReference type="Gene3D" id="3.40.50.1360">
    <property type="match status" value="1"/>
</dbReference>
<evidence type="ECO:0000313" key="7">
    <source>
        <dbReference type="EMBL" id="AST93250.1"/>
    </source>
</evidence>
<evidence type="ECO:0000259" key="6">
    <source>
        <dbReference type="Pfam" id="PF21715"/>
    </source>
</evidence>
<accession>A0A223KUV7</accession>
<dbReference type="PANTHER" id="PTHR34294:SF5">
    <property type="entry name" value="CENTRAL GLYCOLYTIC GENES REGULATOR"/>
    <property type="match status" value="1"/>
</dbReference>
<keyword evidence="2" id="KW-0805">Transcription regulation</keyword>
<sequence length="342" mass="37994">MRNIVEIQQKLLPDLLSVMQKRYEILRYIRLMQPIGRRSLSTNLGLSERVLRSEVDFLKKQDLLNISTSGMTLTQEGTILMRQLEEFMKEVSGLKVLEEGIKNQLQLRQVVIVPGNSDTSPWVKNEMGRACVASMNRYLKEENIIAVTGGTTISAVAEMMAPESKNRNLLFVPARGGLGENVQNQANTICAAMAEKTKGQYRLLHTPDELSNDAYQSMIAEPSIKEVLALIKNSSMVVHSIGDAKMMAMRRKTAPENMKKIEQCKAVAEAFGYYFNSDGEVVHRVQTVGMQLADLEKIETVIAVAGGASKANAIRAYLKQAPHTILITDEGAAKELIRETLP</sequence>
<dbReference type="RefSeq" id="WP_066419537.1">
    <property type="nucleotide sequence ID" value="NZ_CP018866.1"/>
</dbReference>
<gene>
    <name evidence="7" type="ORF">BC6307_19305</name>
</gene>
<evidence type="ECO:0000256" key="2">
    <source>
        <dbReference type="ARBA" id="ARBA00023015"/>
    </source>
</evidence>
<dbReference type="InterPro" id="IPR036390">
    <property type="entry name" value="WH_DNA-bd_sf"/>
</dbReference>
<comment type="similarity">
    <text evidence="1">Belongs to the SorC transcriptional regulatory family.</text>
</comment>
<dbReference type="InterPro" id="IPR007324">
    <property type="entry name" value="Sugar-bd_dom_put"/>
</dbReference>
<dbReference type="Gene3D" id="1.10.10.10">
    <property type="entry name" value="Winged helix-like DNA-binding domain superfamily/Winged helix DNA-binding domain"/>
    <property type="match status" value="1"/>
</dbReference>
<evidence type="ECO:0000256" key="4">
    <source>
        <dbReference type="ARBA" id="ARBA00023163"/>
    </source>
</evidence>
<evidence type="ECO:0000256" key="3">
    <source>
        <dbReference type="ARBA" id="ARBA00023125"/>
    </source>
</evidence>
<dbReference type="PANTHER" id="PTHR34294">
    <property type="entry name" value="TRANSCRIPTIONAL REGULATOR-RELATED"/>
    <property type="match status" value="1"/>
</dbReference>
<dbReference type="EMBL" id="CP018866">
    <property type="protein sequence ID" value="AST93250.1"/>
    <property type="molecule type" value="Genomic_DNA"/>
</dbReference>
<feature type="domain" description="CggR N-terminal DNA binding" evidence="6">
    <location>
        <begin position="18"/>
        <end position="88"/>
    </location>
</feature>
<keyword evidence="8" id="KW-1185">Reference proteome</keyword>
<dbReference type="Pfam" id="PF04198">
    <property type="entry name" value="Sugar-bind"/>
    <property type="match status" value="1"/>
</dbReference>
<dbReference type="GO" id="GO:0030246">
    <property type="term" value="F:carbohydrate binding"/>
    <property type="evidence" value="ECO:0007669"/>
    <property type="project" value="InterPro"/>
</dbReference>
<dbReference type="GO" id="GO:0003677">
    <property type="term" value="F:DNA binding"/>
    <property type="evidence" value="ECO:0007669"/>
    <property type="project" value="UniProtKB-KW"/>
</dbReference>
<reference evidence="7 8" key="1">
    <citation type="submission" date="2016-12" db="EMBL/GenBank/DDBJ databases">
        <title>The whole genome sequencing and assembly of Bacillus cohnii DSM 6307T strain.</title>
        <authorList>
            <person name="Lee Y.-J."/>
            <person name="Yi H."/>
            <person name="Bahn Y.-S."/>
            <person name="Kim J.F."/>
            <person name="Lee D.-W."/>
        </authorList>
    </citation>
    <scope>NUCLEOTIDE SEQUENCE [LARGE SCALE GENOMIC DNA]</scope>
    <source>
        <strain evidence="7 8">DSM 6307</strain>
    </source>
</reference>
<dbReference type="KEGG" id="bcoh:BC6307_19305"/>
<feature type="domain" description="Sugar-binding" evidence="5">
    <location>
        <begin position="91"/>
        <end position="337"/>
    </location>
</feature>
<dbReference type="InterPro" id="IPR036388">
    <property type="entry name" value="WH-like_DNA-bd_sf"/>
</dbReference>
<dbReference type="InterPro" id="IPR051054">
    <property type="entry name" value="SorC_transcr_regulators"/>
</dbReference>
<dbReference type="STRING" id="1314751.GCA_001591425_03709"/>
<proteinExistence type="inferred from homology"/>
<dbReference type="InterPro" id="IPR037171">
    <property type="entry name" value="NagB/RpiA_transferase-like"/>
</dbReference>
<organism evidence="7 8">
    <name type="scientific">Sutcliffiella cohnii</name>
    <dbReference type="NCBI Taxonomy" id="33932"/>
    <lineage>
        <taxon>Bacteria</taxon>
        <taxon>Bacillati</taxon>
        <taxon>Bacillota</taxon>
        <taxon>Bacilli</taxon>
        <taxon>Bacillales</taxon>
        <taxon>Bacillaceae</taxon>
        <taxon>Sutcliffiella</taxon>
    </lineage>
</organism>
<keyword evidence="3" id="KW-0238">DNA-binding</keyword>
<evidence type="ECO:0000313" key="8">
    <source>
        <dbReference type="Proteomes" id="UP000215224"/>
    </source>
</evidence>
<name>A0A223KUV7_9BACI</name>
<evidence type="ECO:0000256" key="1">
    <source>
        <dbReference type="ARBA" id="ARBA00010466"/>
    </source>
</evidence>
<dbReference type="Pfam" id="PF21715">
    <property type="entry name" value="CggR_N"/>
    <property type="match status" value="1"/>
</dbReference>
<dbReference type="SUPFAM" id="SSF100950">
    <property type="entry name" value="NagB/RpiA/CoA transferase-like"/>
    <property type="match status" value="1"/>
</dbReference>